<protein>
    <submittedName>
        <fullName evidence="2">Uncharacterized protein</fullName>
    </submittedName>
</protein>
<dbReference type="EMBL" id="MT141479">
    <property type="protein sequence ID" value="QJA62735.1"/>
    <property type="molecule type" value="Genomic_DNA"/>
</dbReference>
<evidence type="ECO:0000313" key="2">
    <source>
        <dbReference type="EMBL" id="QJA62735.1"/>
    </source>
</evidence>
<evidence type="ECO:0000256" key="1">
    <source>
        <dbReference type="SAM" id="Phobius"/>
    </source>
</evidence>
<dbReference type="AlphaFoldDB" id="A0A6M3J0A7"/>
<organism evidence="2">
    <name type="scientific">viral metagenome</name>
    <dbReference type="NCBI Taxonomy" id="1070528"/>
    <lineage>
        <taxon>unclassified sequences</taxon>
        <taxon>metagenomes</taxon>
        <taxon>organismal metagenomes</taxon>
    </lineage>
</organism>
<keyword evidence="1" id="KW-0812">Transmembrane</keyword>
<proteinExistence type="predicted"/>
<accession>A0A6M3J0A7</accession>
<reference evidence="2" key="1">
    <citation type="submission" date="2020-03" db="EMBL/GenBank/DDBJ databases">
        <title>The deep terrestrial virosphere.</title>
        <authorList>
            <person name="Holmfeldt K."/>
            <person name="Nilsson E."/>
            <person name="Simone D."/>
            <person name="Lopez-Fernandez M."/>
            <person name="Wu X."/>
            <person name="de Brujin I."/>
            <person name="Lundin D."/>
            <person name="Andersson A."/>
            <person name="Bertilsson S."/>
            <person name="Dopson M."/>
        </authorList>
    </citation>
    <scope>NUCLEOTIDE SEQUENCE</scope>
    <source>
        <strain evidence="2">MM415B00738</strain>
    </source>
</reference>
<sequence>MSFGSDLAKITERLRKSRAELKDRLKEIKIMKTDDVVSGLLKEFNDFRLEMVGKMSEFTSELKSLAGRLTESSEKQFKLLESVLAAKESRETEKVKQEGEESKAERDLRKLVIEQEAQLRKERTIKIYGIVGAAVSGLIALLVGVLK</sequence>
<keyword evidence="1" id="KW-1133">Transmembrane helix</keyword>
<name>A0A6M3J0A7_9ZZZZ</name>
<gene>
    <name evidence="2" type="ORF">MM415B00738_0023</name>
</gene>
<feature type="transmembrane region" description="Helical" evidence="1">
    <location>
        <begin position="127"/>
        <end position="146"/>
    </location>
</feature>
<keyword evidence="1" id="KW-0472">Membrane</keyword>